<evidence type="ECO:0000256" key="2">
    <source>
        <dbReference type="ARBA" id="ARBA00023002"/>
    </source>
</evidence>
<keyword evidence="2" id="KW-0560">Oxidoreductase</keyword>
<dbReference type="PANTHER" id="PTHR11908:SF132">
    <property type="entry name" value="ALDEHYDE OXIDASE 1-RELATED"/>
    <property type="match status" value="1"/>
</dbReference>
<sequence length="794" mass="85007">MENTAEGATPKLVGARVLRREDQRFLTGQGVYVDDYRPSGLLHAAFLRSPYAHARLGRIETANAQAMPGVVAVMTGADLARVAKPVRAKSRMSQYRETGFPPLALDKVRYVGEAVAVVVAESRYVAEDALEEIVVDYEPLAAVADAMAARASGEPETVLLHDEAESNVLLAREFSQGDAEAAMAQADVRVRDRFRFHRHAVVCMENRGCVAEFHLGSGELTLRSATQCPGLLRDALADLLDMPEHLVRVIAPDVGGGFGAKSSLYPEEITVCALARMLSRPVKWISDRREDLLTSTQAWDEVVEAELALRADGTIIGLRAEVTSDIGAYSIYPWTASVEPIQAISFLSGPYRVPHYAARVRGVATCKAPMGPYRGVGRPVTTFVMEGLMDRAARQLGMDPVALRLHNYIREEDFPYRTPSGIVWDQASLTPCMDQAVEALDYAGLQAWRSQVRAEGRWAGIGFATYIELTGVGSAIPASPGASISTGTEAAFLRADPSGTVTAAFSLAPQGQGNETTLAQVVADELGVRLQDVRVVCGDTAIAPHGSGTYASRSAVLAGGAAILAGRDLRAKALQIAAHLLEANPDDLDLQQGRVSVQGSPDRGVSFREVAQAAYGGRRRLPPDVEPGLEVTRFYDPYYGTASSATHVVAAEVDRETYEVTLHRYVVVEDCGRLINPLIVDGQVRGGVAQGIGAALYEEVIYDPGGQLLSGTLMDYLVPSAAEVIKTEIHHLETPSPTTLGGFRGMGEGGTIGAPAAIANAVSDALSQFGVEINEIPMTPERLMQLVRAESSCL</sequence>
<protein>
    <recommendedName>
        <fullName evidence="3">Aldehyde oxidase/xanthine dehydrogenase a/b hammerhead domain-containing protein</fullName>
    </recommendedName>
</protein>
<dbReference type="GO" id="GO:0005506">
    <property type="term" value="F:iron ion binding"/>
    <property type="evidence" value="ECO:0007669"/>
    <property type="project" value="InterPro"/>
</dbReference>
<dbReference type="HOGENOM" id="CLU_001681_2_0_7"/>
<dbReference type="PATRIC" id="fig|1429438.4.peg.6268"/>
<dbReference type="SUPFAM" id="SSF54665">
    <property type="entry name" value="CO dehydrogenase molybdoprotein N-domain-like"/>
    <property type="match status" value="1"/>
</dbReference>
<reference evidence="4 5" key="1">
    <citation type="journal article" date="2014" name="Nature">
        <title>An environmental bacterial taxon with a large and distinct metabolic repertoire.</title>
        <authorList>
            <person name="Wilson M.C."/>
            <person name="Mori T."/>
            <person name="Ruckert C."/>
            <person name="Uria A.R."/>
            <person name="Helf M.J."/>
            <person name="Takada K."/>
            <person name="Gernert C."/>
            <person name="Steffens U.A."/>
            <person name="Heycke N."/>
            <person name="Schmitt S."/>
            <person name="Rinke C."/>
            <person name="Helfrich E.J."/>
            <person name="Brachmann A.O."/>
            <person name="Gurgui C."/>
            <person name="Wakimoto T."/>
            <person name="Kracht M."/>
            <person name="Crusemann M."/>
            <person name="Hentschel U."/>
            <person name="Abe I."/>
            <person name="Matsunaga S."/>
            <person name="Kalinowski J."/>
            <person name="Takeyama H."/>
            <person name="Piel J."/>
        </authorList>
    </citation>
    <scope>NUCLEOTIDE SEQUENCE [LARGE SCALE GENOMIC DNA]</scope>
    <source>
        <strain evidence="5">TSY1</strain>
    </source>
</reference>
<evidence type="ECO:0000256" key="1">
    <source>
        <dbReference type="ARBA" id="ARBA00022505"/>
    </source>
</evidence>
<dbReference type="AlphaFoldDB" id="W4LAB7"/>
<dbReference type="InterPro" id="IPR036856">
    <property type="entry name" value="Ald_Oxase/Xan_DH_a/b_sf"/>
</dbReference>
<organism evidence="4 5">
    <name type="scientific">Entotheonella factor</name>
    <dbReference type="NCBI Taxonomy" id="1429438"/>
    <lineage>
        <taxon>Bacteria</taxon>
        <taxon>Pseudomonadati</taxon>
        <taxon>Nitrospinota/Tectimicrobiota group</taxon>
        <taxon>Candidatus Tectimicrobiota</taxon>
        <taxon>Candidatus Entotheonellia</taxon>
        <taxon>Candidatus Entotheonellales</taxon>
        <taxon>Candidatus Entotheonellaceae</taxon>
        <taxon>Candidatus Entotheonella</taxon>
    </lineage>
</organism>
<keyword evidence="1" id="KW-0500">Molybdenum</keyword>
<dbReference type="Pfam" id="PF20256">
    <property type="entry name" value="MoCoBD_2"/>
    <property type="match status" value="1"/>
</dbReference>
<dbReference type="Proteomes" id="UP000019141">
    <property type="component" value="Unassembled WGS sequence"/>
</dbReference>
<dbReference type="InterPro" id="IPR037165">
    <property type="entry name" value="AldOxase/xan_DH_Mopterin-bd_sf"/>
</dbReference>
<evidence type="ECO:0000313" key="4">
    <source>
        <dbReference type="EMBL" id="ETW94844.1"/>
    </source>
</evidence>
<dbReference type="InterPro" id="IPR000674">
    <property type="entry name" value="Ald_Oxase/Xan_DH_a/b"/>
</dbReference>
<dbReference type="Gene3D" id="3.30.365.10">
    <property type="entry name" value="Aldehyde oxidase/xanthine dehydrogenase, molybdopterin binding domain"/>
    <property type="match status" value="4"/>
</dbReference>
<accession>W4LAB7</accession>
<gene>
    <name evidence="4" type="ORF">ETSY1_33110</name>
</gene>
<proteinExistence type="predicted"/>
<keyword evidence="5" id="KW-1185">Reference proteome</keyword>
<dbReference type="InterPro" id="IPR016208">
    <property type="entry name" value="Ald_Oxase/xanthine_DH-like"/>
</dbReference>
<dbReference type="PANTHER" id="PTHR11908">
    <property type="entry name" value="XANTHINE DEHYDROGENASE"/>
    <property type="match status" value="1"/>
</dbReference>
<dbReference type="Pfam" id="PF02738">
    <property type="entry name" value="MoCoBD_1"/>
    <property type="match status" value="1"/>
</dbReference>
<dbReference type="InterPro" id="IPR046867">
    <property type="entry name" value="AldOxase/xan_DH_MoCoBD2"/>
</dbReference>
<evidence type="ECO:0000313" key="5">
    <source>
        <dbReference type="Proteomes" id="UP000019141"/>
    </source>
</evidence>
<dbReference type="SMART" id="SM01008">
    <property type="entry name" value="Ald_Xan_dh_C"/>
    <property type="match status" value="1"/>
</dbReference>
<name>W4LAB7_ENTF1</name>
<dbReference type="EMBL" id="AZHW01000996">
    <property type="protein sequence ID" value="ETW94844.1"/>
    <property type="molecule type" value="Genomic_DNA"/>
</dbReference>
<comment type="caution">
    <text evidence="4">The sequence shown here is derived from an EMBL/GenBank/DDBJ whole genome shotgun (WGS) entry which is preliminary data.</text>
</comment>
<dbReference type="GO" id="GO:0016491">
    <property type="term" value="F:oxidoreductase activity"/>
    <property type="evidence" value="ECO:0007669"/>
    <property type="project" value="UniProtKB-KW"/>
</dbReference>
<dbReference type="Pfam" id="PF01315">
    <property type="entry name" value="Ald_Xan_dh_C"/>
    <property type="match status" value="1"/>
</dbReference>
<dbReference type="InterPro" id="IPR008274">
    <property type="entry name" value="AldOxase/xan_DH_MoCoBD1"/>
</dbReference>
<dbReference type="SUPFAM" id="SSF56003">
    <property type="entry name" value="Molybdenum cofactor-binding domain"/>
    <property type="match status" value="1"/>
</dbReference>
<dbReference type="Gene3D" id="3.90.1170.50">
    <property type="entry name" value="Aldehyde oxidase/xanthine dehydrogenase, a/b hammerhead"/>
    <property type="match status" value="1"/>
</dbReference>
<evidence type="ECO:0000259" key="3">
    <source>
        <dbReference type="SMART" id="SM01008"/>
    </source>
</evidence>
<feature type="domain" description="Aldehyde oxidase/xanthine dehydrogenase a/b hammerhead" evidence="3">
    <location>
        <begin position="27"/>
        <end position="141"/>
    </location>
</feature>